<dbReference type="RefSeq" id="WP_279288898.1">
    <property type="nucleotide sequence ID" value="NZ_JACHFW010000005.1"/>
</dbReference>
<evidence type="ECO:0000313" key="2">
    <source>
        <dbReference type="Proteomes" id="UP000543642"/>
    </source>
</evidence>
<keyword evidence="2" id="KW-1185">Reference proteome</keyword>
<proteinExistence type="predicted"/>
<dbReference type="EMBL" id="JACHFW010000005">
    <property type="protein sequence ID" value="MBB5264562.1"/>
    <property type="molecule type" value="Genomic_DNA"/>
</dbReference>
<accession>A0A7W8M5H6</accession>
<comment type="caution">
    <text evidence="1">The sequence shown here is derived from an EMBL/GenBank/DDBJ whole genome shotgun (WGS) entry which is preliminary data.</text>
</comment>
<reference evidence="1 2" key="1">
    <citation type="submission" date="2020-08" db="EMBL/GenBank/DDBJ databases">
        <title>Genomic Encyclopedia of Type Strains, Phase IV (KMG-IV): sequencing the most valuable type-strain genomes for metagenomic binning, comparative biology and taxonomic classification.</title>
        <authorList>
            <person name="Goeker M."/>
        </authorList>
    </citation>
    <scope>NUCLEOTIDE SEQUENCE [LARGE SCALE GENOMIC DNA]</scope>
    <source>
        <strain evidence="1 2">DSM 106146</strain>
    </source>
</reference>
<organism evidence="1 2">
    <name type="scientific">Catenibacillus scindens</name>
    <dbReference type="NCBI Taxonomy" id="673271"/>
    <lineage>
        <taxon>Bacteria</taxon>
        <taxon>Bacillati</taxon>
        <taxon>Bacillota</taxon>
        <taxon>Clostridia</taxon>
        <taxon>Lachnospirales</taxon>
        <taxon>Lachnospiraceae</taxon>
        <taxon>Catenibacillus</taxon>
    </lineage>
</organism>
<dbReference type="Proteomes" id="UP000543642">
    <property type="component" value="Unassembled WGS sequence"/>
</dbReference>
<name>A0A7W8M5H6_9FIRM</name>
<gene>
    <name evidence="1" type="ORF">HNP82_001689</name>
</gene>
<protein>
    <submittedName>
        <fullName evidence="1">Uncharacterized protein</fullName>
    </submittedName>
</protein>
<sequence length="96" mass="10905">MSVDLSDLKTVDIDIGLDWALLVAYHRGKMESVKDSAIYSRYANLYKNCDVLIGYIANDRMFVVLDRFFNGEITDQALIHSLSALKLENLTMKQEG</sequence>
<evidence type="ECO:0000313" key="1">
    <source>
        <dbReference type="EMBL" id="MBB5264562.1"/>
    </source>
</evidence>
<dbReference type="AlphaFoldDB" id="A0A7W8M5H6"/>